<dbReference type="InterPro" id="IPR028068">
    <property type="entry name" value="PIRT"/>
</dbReference>
<evidence type="ECO:0000313" key="7">
    <source>
        <dbReference type="Proteomes" id="UP000752171"/>
    </source>
</evidence>
<dbReference type="PANTHER" id="PTHR16100:SF3">
    <property type="match status" value="1"/>
</dbReference>
<reference evidence="6 7" key="1">
    <citation type="submission" date="2021-07" db="EMBL/GenBank/DDBJ databases">
        <authorList>
            <person name="Imarazene B."/>
            <person name="Zahm M."/>
            <person name="Klopp C."/>
            <person name="Cabau C."/>
            <person name="Beille S."/>
            <person name="Jouanno E."/>
            <person name="Castinel A."/>
            <person name="Lluch J."/>
            <person name="Gil L."/>
            <person name="Kuchtly C."/>
            <person name="Lopez Roques C."/>
            <person name="Donnadieu C."/>
            <person name="Parrinello H."/>
            <person name="Journot L."/>
            <person name="Du K."/>
            <person name="Schartl M."/>
            <person name="Retaux S."/>
            <person name="Guiguen Y."/>
        </authorList>
    </citation>
    <scope>NUCLEOTIDE SEQUENCE [LARGE SCALE GENOMIC DNA]</scope>
    <source>
        <strain evidence="6">Pach_M1</strain>
        <tissue evidence="6">Testis</tissue>
    </source>
</reference>
<organism evidence="6 7">
    <name type="scientific">Astyanax mexicanus</name>
    <name type="common">Blind cave fish</name>
    <name type="synonym">Astyanax fasciatus mexicanus</name>
    <dbReference type="NCBI Taxonomy" id="7994"/>
    <lineage>
        <taxon>Eukaryota</taxon>
        <taxon>Metazoa</taxon>
        <taxon>Chordata</taxon>
        <taxon>Craniata</taxon>
        <taxon>Vertebrata</taxon>
        <taxon>Euteleostomi</taxon>
        <taxon>Actinopterygii</taxon>
        <taxon>Neopterygii</taxon>
        <taxon>Teleostei</taxon>
        <taxon>Ostariophysi</taxon>
        <taxon>Characiformes</taxon>
        <taxon>Characoidei</taxon>
        <taxon>Acestrorhamphidae</taxon>
        <taxon>Acestrorhamphinae</taxon>
        <taxon>Astyanax</taxon>
    </lineage>
</organism>
<dbReference type="PANTHER" id="PTHR16100">
    <property type="entry name" value="PHOSPHOINOSITIDE-INTERACTING PROTEIN FAMILY MEMBER"/>
    <property type="match status" value="1"/>
</dbReference>
<proteinExistence type="predicted"/>
<sequence length="139" mass="15407">MLTFTTGVARTSSGVTYFRERSTSRMLSSVEDPQTDLKTVKSFQSPLFPAEDSGPVERPLWSHYHKPIFVLVIGGLVLCTGVALSLVSSEKNSVPQVLGPVFLSIGLMFILVAVVWFPIIKDKLKRKGLKTQMESFDED</sequence>
<comment type="subcellular location">
    <subcellularLocation>
        <location evidence="1">Membrane</location>
        <topology evidence="1">Multi-pass membrane protein</topology>
    </subcellularLocation>
</comment>
<evidence type="ECO:0000256" key="2">
    <source>
        <dbReference type="ARBA" id="ARBA00022692"/>
    </source>
</evidence>
<keyword evidence="2 5" id="KW-0812">Transmembrane</keyword>
<evidence type="ECO:0000313" key="6">
    <source>
        <dbReference type="EMBL" id="KAG9267650.1"/>
    </source>
</evidence>
<dbReference type="AlphaFoldDB" id="A0A8T2L7K7"/>
<dbReference type="EMBL" id="JAICCE010000015">
    <property type="protein sequence ID" value="KAG9267650.1"/>
    <property type="molecule type" value="Genomic_DNA"/>
</dbReference>
<evidence type="ECO:0000256" key="5">
    <source>
        <dbReference type="SAM" id="Phobius"/>
    </source>
</evidence>
<keyword evidence="4 5" id="KW-0472">Membrane</keyword>
<feature type="transmembrane region" description="Helical" evidence="5">
    <location>
        <begin position="68"/>
        <end position="89"/>
    </location>
</feature>
<feature type="transmembrane region" description="Helical" evidence="5">
    <location>
        <begin position="101"/>
        <end position="120"/>
    </location>
</feature>
<dbReference type="Proteomes" id="UP000752171">
    <property type="component" value="Unassembled WGS sequence"/>
</dbReference>
<gene>
    <name evidence="6" type="primary">PIRT</name>
    <name evidence="6" type="ORF">AMEX_G18513</name>
</gene>
<name>A0A8T2L7K7_ASTMX</name>
<comment type="caution">
    <text evidence="6">The sequence shown here is derived from an EMBL/GenBank/DDBJ whole genome shotgun (WGS) entry which is preliminary data.</text>
</comment>
<dbReference type="Pfam" id="PF15099">
    <property type="entry name" value="PIRT"/>
    <property type="match status" value="1"/>
</dbReference>
<accession>A0A8T2L7K7</accession>
<evidence type="ECO:0000256" key="4">
    <source>
        <dbReference type="ARBA" id="ARBA00023136"/>
    </source>
</evidence>
<evidence type="ECO:0000256" key="3">
    <source>
        <dbReference type="ARBA" id="ARBA00022989"/>
    </source>
</evidence>
<protein>
    <submittedName>
        <fullName evidence="6">Phosphoinositide-interacting protein-like</fullName>
    </submittedName>
</protein>
<evidence type="ECO:0000256" key="1">
    <source>
        <dbReference type="ARBA" id="ARBA00004141"/>
    </source>
</evidence>
<dbReference type="GO" id="GO:0005886">
    <property type="term" value="C:plasma membrane"/>
    <property type="evidence" value="ECO:0007669"/>
    <property type="project" value="TreeGrafter"/>
</dbReference>
<keyword evidence="3 5" id="KW-1133">Transmembrane helix</keyword>